<name>A0A078A0W0_STYLE</name>
<evidence type="ECO:0000313" key="1">
    <source>
        <dbReference type="EMBL" id="CDW75113.1"/>
    </source>
</evidence>
<accession>A0A078A0W0</accession>
<keyword evidence="2" id="KW-1185">Reference proteome</keyword>
<organism evidence="1 2">
    <name type="scientific">Stylonychia lemnae</name>
    <name type="common">Ciliate</name>
    <dbReference type="NCBI Taxonomy" id="5949"/>
    <lineage>
        <taxon>Eukaryota</taxon>
        <taxon>Sar</taxon>
        <taxon>Alveolata</taxon>
        <taxon>Ciliophora</taxon>
        <taxon>Intramacronucleata</taxon>
        <taxon>Spirotrichea</taxon>
        <taxon>Stichotrichia</taxon>
        <taxon>Sporadotrichida</taxon>
        <taxon>Oxytrichidae</taxon>
        <taxon>Stylonychinae</taxon>
        <taxon>Stylonychia</taxon>
    </lineage>
</organism>
<dbReference type="Proteomes" id="UP000039865">
    <property type="component" value="Unassembled WGS sequence"/>
</dbReference>
<dbReference type="AlphaFoldDB" id="A0A078A0W0"/>
<sequence length="689" mass="79869">MESSQNTIDTQRDFQIAKLESFQLSIFQQVNQAKERLYKQNELKQSDLSKLFNGVVSELIALTSPKDFFDFLKQFEGDLNQQENTDNVVQANKQQEKIRVDGNEGHINLQFQKMREDFIEQFQGLKQEMQLQTNRQIQSIENAITQKLNHSGKIDNQAQNQLVSQQRNQDYDKNKIEYLKQKILDLQVRLNLGDRQSNLSFFSNHSNGSDYQKAYGEILNSLVEDLSRIEERERNSQIVYPNASSYDQEEQKQSENIILQDSKQSQKDIGTSSNGIVSTQIEDTGQNFLKNESSLGYEDPIFPLSNESAEQEINQLDDSSSYLVKMYETNESLDQSRLNQSLRQNNQNPKIVAQNIIYKNQDGNLIIGLHHKQSMLKHSETQITYALEINDIITSIFNYRNYLIFGLQQSKLMIISSLDYTIKAETYIKAKAMKFLIIPGQRFQYLFVFCQSGYIEAISLQTFAVLASFRHSSELDFSDAAPTSQANEYLLGFSHNKNNKYEKGMIASIIITIRELNAEDVLIKFDEIKYSKVQVQGYKTKQSPIFCFAETFQKDLFVVCAFDINFKLYDHTQRKILPKTILNPSDSNNFNCLQRVCFFSSEYPYLIYKDSRSIGYIDCKSQIAYKVDDCSFQCSNNKYSLYQEKMPSDGQLELHSLWFKQDDKSKNDKQFKKIINLPAILDNKENLAN</sequence>
<gene>
    <name evidence="1" type="primary">Contig15976.g17023</name>
    <name evidence="1" type="ORF">STYLEM_4100</name>
</gene>
<evidence type="ECO:0000313" key="2">
    <source>
        <dbReference type="Proteomes" id="UP000039865"/>
    </source>
</evidence>
<dbReference type="EMBL" id="CCKQ01003971">
    <property type="protein sequence ID" value="CDW75113.1"/>
    <property type="molecule type" value="Genomic_DNA"/>
</dbReference>
<reference evidence="1 2" key="1">
    <citation type="submission" date="2014-06" db="EMBL/GenBank/DDBJ databases">
        <authorList>
            <person name="Swart Estienne"/>
        </authorList>
    </citation>
    <scope>NUCLEOTIDE SEQUENCE [LARGE SCALE GENOMIC DNA]</scope>
    <source>
        <strain evidence="1 2">130c</strain>
    </source>
</reference>
<dbReference type="InParanoid" id="A0A078A0W0"/>
<protein>
    <submittedName>
        <fullName evidence="1">Uncharacterized protein</fullName>
    </submittedName>
</protein>
<proteinExistence type="predicted"/>